<dbReference type="Proteomes" id="UP001162541">
    <property type="component" value="Chromosome 3"/>
</dbReference>
<dbReference type="SUPFAM" id="SSF55729">
    <property type="entry name" value="Acyl-CoA N-acyltransferases (Nat)"/>
    <property type="match status" value="1"/>
</dbReference>
<keyword evidence="1" id="KW-0808">Transferase</keyword>
<dbReference type="InterPro" id="IPR000182">
    <property type="entry name" value="GNAT_dom"/>
</dbReference>
<dbReference type="GO" id="GO:0006048">
    <property type="term" value="P:UDP-N-acetylglucosamine biosynthetic process"/>
    <property type="evidence" value="ECO:0007669"/>
    <property type="project" value="UniProtKB-UniPathway"/>
</dbReference>
<dbReference type="PROSITE" id="PS51186">
    <property type="entry name" value="GNAT"/>
    <property type="match status" value="1"/>
</dbReference>
<evidence type="ECO:0000313" key="6">
    <source>
        <dbReference type="Proteomes" id="UP000077202"/>
    </source>
</evidence>
<protein>
    <recommendedName>
        <fullName evidence="3">N-acetyltransferase domain-containing protein</fullName>
    </recommendedName>
</protein>
<keyword evidence="2" id="KW-0012">Acyltransferase</keyword>
<dbReference type="GO" id="GO:0008080">
    <property type="term" value="F:N-acetyltransferase activity"/>
    <property type="evidence" value="ECO:0007669"/>
    <property type="project" value="InterPro"/>
</dbReference>
<dbReference type="CDD" id="cd04301">
    <property type="entry name" value="NAT_SF"/>
    <property type="match status" value="1"/>
</dbReference>
<evidence type="ECO:0000256" key="1">
    <source>
        <dbReference type="ARBA" id="ARBA00022679"/>
    </source>
</evidence>
<dbReference type="Gene3D" id="3.40.630.30">
    <property type="match status" value="1"/>
</dbReference>
<dbReference type="GO" id="GO:0005737">
    <property type="term" value="C:cytoplasm"/>
    <property type="evidence" value="ECO:0007669"/>
    <property type="project" value="TreeGrafter"/>
</dbReference>
<dbReference type="UniPathway" id="UPA00113">
    <property type="reaction ID" value="UER00529"/>
</dbReference>
<accession>A0A176VN10</accession>
<dbReference type="PANTHER" id="PTHR43626">
    <property type="entry name" value="ACYL-COA N-ACYLTRANSFERASE"/>
    <property type="match status" value="1"/>
</dbReference>
<name>A0A176VN10_MARPO</name>
<gene>
    <name evidence="5" type="ORF">AXG93_4382s1180</name>
    <name evidence="4" type="ORF">Mp_3g14410</name>
</gene>
<feature type="domain" description="N-acetyltransferase" evidence="3">
    <location>
        <begin position="101"/>
        <end position="241"/>
    </location>
</feature>
<dbReference type="AlphaFoldDB" id="A0A176VN10"/>
<dbReference type="Pfam" id="PF00583">
    <property type="entry name" value="Acetyltransf_1"/>
    <property type="match status" value="1"/>
</dbReference>
<evidence type="ECO:0000259" key="3">
    <source>
        <dbReference type="PROSITE" id="PS51186"/>
    </source>
</evidence>
<dbReference type="Proteomes" id="UP000077202">
    <property type="component" value="Unassembled WGS sequence"/>
</dbReference>
<keyword evidence="6" id="KW-1185">Reference proteome</keyword>
<organism evidence="5 6">
    <name type="scientific">Marchantia polymorpha subsp. ruderalis</name>
    <dbReference type="NCBI Taxonomy" id="1480154"/>
    <lineage>
        <taxon>Eukaryota</taxon>
        <taxon>Viridiplantae</taxon>
        <taxon>Streptophyta</taxon>
        <taxon>Embryophyta</taxon>
        <taxon>Marchantiophyta</taxon>
        <taxon>Marchantiopsida</taxon>
        <taxon>Marchantiidae</taxon>
        <taxon>Marchantiales</taxon>
        <taxon>Marchantiaceae</taxon>
        <taxon>Marchantia</taxon>
    </lineage>
</organism>
<dbReference type="InterPro" id="IPR016181">
    <property type="entry name" value="Acyl_CoA_acyltransferase"/>
</dbReference>
<reference evidence="5 6" key="1">
    <citation type="submission" date="2016-03" db="EMBL/GenBank/DDBJ databases">
        <title>Mechanisms controlling the formation of the plant cell surface in tip-growing cells are functionally conserved among land plants.</title>
        <authorList>
            <person name="Honkanen S."/>
            <person name="Jones V.A."/>
            <person name="Morieri G."/>
            <person name="Champion C."/>
            <person name="Hetherington A.J."/>
            <person name="Kelly S."/>
            <person name="Saint-Marcoux D."/>
            <person name="Proust H."/>
            <person name="Prescott H."/>
            <person name="Dolan L."/>
        </authorList>
    </citation>
    <scope>NUCLEOTIDE SEQUENCE [LARGE SCALE GENOMIC DNA]</scope>
    <source>
        <strain evidence="6">cv. Tak-1 and cv. Tak-2</strain>
        <tissue evidence="5">Whole gametophyte</tissue>
    </source>
</reference>
<proteinExistence type="predicted"/>
<evidence type="ECO:0000313" key="5">
    <source>
        <dbReference type="EMBL" id="OAE21987.1"/>
    </source>
</evidence>
<evidence type="ECO:0000313" key="7">
    <source>
        <dbReference type="Proteomes" id="UP001162541"/>
    </source>
</evidence>
<reference evidence="7" key="3">
    <citation type="journal article" date="2020" name="Curr. Biol.">
        <title>Chromatin organization in early land plants reveals an ancestral association between H3K27me3, transposons, and constitutive heterochromatin.</title>
        <authorList>
            <person name="Montgomery S.A."/>
            <person name="Tanizawa Y."/>
            <person name="Galik B."/>
            <person name="Wang N."/>
            <person name="Ito T."/>
            <person name="Mochizuki T."/>
            <person name="Akimcheva S."/>
            <person name="Bowman J.L."/>
            <person name="Cognat V."/>
            <person name="Marechal-Drouard L."/>
            <person name="Ekker H."/>
            <person name="Hong S.F."/>
            <person name="Kohchi T."/>
            <person name="Lin S.S."/>
            <person name="Liu L.D."/>
            <person name="Nakamura Y."/>
            <person name="Valeeva L.R."/>
            <person name="Shakirov E.V."/>
            <person name="Shippen D.E."/>
            <person name="Wei W.L."/>
            <person name="Yagura M."/>
            <person name="Yamaoka S."/>
            <person name="Yamato K.T."/>
            <person name="Liu C."/>
            <person name="Berger F."/>
        </authorList>
    </citation>
    <scope>NUCLEOTIDE SEQUENCE [LARGE SCALE GENOMIC DNA]</scope>
    <source>
        <strain evidence="7">Tak-1</strain>
    </source>
</reference>
<sequence length="266" mass="29736">MLTIGSVSSAQHALLPCRPPAGTPFTLAFDAPVRCSCFPTIKPGTLSVRWNLVGDVSTSHEIKRWNFQIRSASEGSSKQPEFVSEKSIWPCLLPRPLIYSSNFSDVDPVQLSELWAMTLKVRRDPKKIVKALRHSFAFVVVLAEDDEVSSSGVTRPLKTVGVGRAISDGTFIASICDVAVDPAYQHRGIGRRIVKKLVENMKKTGGPSGYAVFPPPIARRFFWMIGFRSDKKYRLMAYRGQGDERDVKLIPRENIREDKELVRSTE</sequence>
<evidence type="ECO:0000256" key="2">
    <source>
        <dbReference type="ARBA" id="ARBA00023315"/>
    </source>
</evidence>
<evidence type="ECO:0000313" key="4">
    <source>
        <dbReference type="EMBL" id="BBN05591.1"/>
    </source>
</evidence>
<dbReference type="EMBL" id="AP019868">
    <property type="protein sequence ID" value="BBN05591.1"/>
    <property type="molecule type" value="Genomic_DNA"/>
</dbReference>
<dbReference type="PANTHER" id="PTHR43626:SF4">
    <property type="entry name" value="GCN5-RELATED N-ACETYLTRANSFERASE 2, CHLOROPLASTIC"/>
    <property type="match status" value="1"/>
</dbReference>
<dbReference type="EMBL" id="LVLJ01003300">
    <property type="protein sequence ID" value="OAE21987.1"/>
    <property type="molecule type" value="Genomic_DNA"/>
</dbReference>
<reference evidence="4" key="2">
    <citation type="journal article" date="2019" name="Curr. Biol.">
        <title>Chromatin organization in early land plants reveals an ancestral association between H3K27me3, transposons, and constitutive heterochromatin.</title>
        <authorList>
            <person name="Montgomery S.A."/>
            <person name="Tanizawa Y."/>
            <person name="Galik B."/>
            <person name="Wang N."/>
            <person name="Ito T."/>
            <person name="Mochizuki T."/>
            <person name="Akimcheva S."/>
            <person name="Bowman J."/>
            <person name="Cognat V."/>
            <person name="Drouard L."/>
            <person name="Ekker H."/>
            <person name="Houng S."/>
            <person name="Kohchi T."/>
            <person name="Lin S."/>
            <person name="Liu L.D."/>
            <person name="Nakamura Y."/>
            <person name="Valeeva L.R."/>
            <person name="Shakirov E.V."/>
            <person name="Shippen D.E."/>
            <person name="Wei W."/>
            <person name="Yagura M."/>
            <person name="Yamaoka S."/>
            <person name="Yamato K.T."/>
            <person name="Liu C."/>
            <person name="Berger F."/>
        </authorList>
    </citation>
    <scope>NUCLEOTIDE SEQUENCE [LARGE SCALE GENOMIC DNA]</scope>
    <source>
        <strain evidence="4">Tak-1</strain>
    </source>
</reference>
<dbReference type="InterPro" id="IPR045039">
    <property type="entry name" value="NSI-like"/>
</dbReference>